<dbReference type="AlphaFoldDB" id="A0A845SIP2"/>
<dbReference type="Proteomes" id="UP000461443">
    <property type="component" value="Unassembled WGS sequence"/>
</dbReference>
<protein>
    <submittedName>
        <fullName evidence="2">Fimbria/pilus periplasmic chaperone</fullName>
    </submittedName>
</protein>
<evidence type="ECO:0000313" key="3">
    <source>
        <dbReference type="Proteomes" id="UP000461443"/>
    </source>
</evidence>
<dbReference type="InterPro" id="IPR050643">
    <property type="entry name" value="Periplasmic_pilus_chap"/>
</dbReference>
<reference evidence="2 3" key="2">
    <citation type="submission" date="2020-02" db="EMBL/GenBank/DDBJ databases">
        <title>The new genus of Enterobacteriales.</title>
        <authorList>
            <person name="Kim I.S."/>
        </authorList>
    </citation>
    <scope>NUCLEOTIDE SEQUENCE [LARGE SCALE GENOMIC DNA]</scope>
    <source>
        <strain evidence="2 3">SAP-6</strain>
    </source>
</reference>
<proteinExistence type="predicted"/>
<dbReference type="GO" id="GO:0071555">
    <property type="term" value="P:cell wall organization"/>
    <property type="evidence" value="ECO:0007669"/>
    <property type="project" value="InterPro"/>
</dbReference>
<dbReference type="InterPro" id="IPR008962">
    <property type="entry name" value="PapD-like_sf"/>
</dbReference>
<evidence type="ECO:0000313" key="2">
    <source>
        <dbReference type="EMBL" id="NDL62834.1"/>
    </source>
</evidence>
<feature type="domain" description="Pili assembly chaperone N-terminal" evidence="1">
    <location>
        <begin position="37"/>
        <end position="138"/>
    </location>
</feature>
<dbReference type="RefSeq" id="WP_162365561.1">
    <property type="nucleotide sequence ID" value="NZ_WUBS01000005.1"/>
</dbReference>
<keyword evidence="3" id="KW-1185">Reference proteome</keyword>
<dbReference type="InterPro" id="IPR013783">
    <property type="entry name" value="Ig-like_fold"/>
</dbReference>
<organism evidence="2 3">
    <name type="scientific">Acerihabitans arboris</name>
    <dbReference type="NCBI Taxonomy" id="2691583"/>
    <lineage>
        <taxon>Bacteria</taxon>
        <taxon>Pseudomonadati</taxon>
        <taxon>Pseudomonadota</taxon>
        <taxon>Gammaproteobacteria</taxon>
        <taxon>Enterobacterales</taxon>
        <taxon>Pectobacteriaceae</taxon>
        <taxon>Acerihabitans</taxon>
    </lineage>
</organism>
<reference evidence="2 3" key="1">
    <citation type="submission" date="2019-12" db="EMBL/GenBank/DDBJ databases">
        <authorList>
            <person name="Lee S.D."/>
        </authorList>
    </citation>
    <scope>NUCLEOTIDE SEQUENCE [LARGE SCALE GENOMIC DNA]</scope>
    <source>
        <strain evidence="2 3">SAP-6</strain>
    </source>
</reference>
<accession>A0A845SIP2</accession>
<dbReference type="PANTHER" id="PTHR30251">
    <property type="entry name" value="PILUS ASSEMBLY CHAPERONE"/>
    <property type="match status" value="1"/>
</dbReference>
<dbReference type="GO" id="GO:0030288">
    <property type="term" value="C:outer membrane-bounded periplasmic space"/>
    <property type="evidence" value="ECO:0007669"/>
    <property type="project" value="InterPro"/>
</dbReference>
<dbReference type="InterPro" id="IPR016147">
    <property type="entry name" value="Pili_assmbl_chaperone_N"/>
</dbReference>
<dbReference type="PANTHER" id="PTHR30251:SF4">
    <property type="entry name" value="SLR1668 PROTEIN"/>
    <property type="match status" value="1"/>
</dbReference>
<dbReference type="Gene3D" id="2.60.40.10">
    <property type="entry name" value="Immunoglobulins"/>
    <property type="match status" value="1"/>
</dbReference>
<evidence type="ECO:0000259" key="1">
    <source>
        <dbReference type="Pfam" id="PF00345"/>
    </source>
</evidence>
<dbReference type="SUPFAM" id="SSF49354">
    <property type="entry name" value="PapD-like"/>
    <property type="match status" value="1"/>
</dbReference>
<gene>
    <name evidence="2" type="ORF">GRH90_08750</name>
</gene>
<comment type="caution">
    <text evidence="2">The sequence shown here is derived from an EMBL/GenBank/DDBJ whole genome shotgun (WGS) entry which is preliminary data.</text>
</comment>
<dbReference type="EMBL" id="WUBS01000005">
    <property type="protein sequence ID" value="NDL62834.1"/>
    <property type="molecule type" value="Genomic_DNA"/>
</dbReference>
<sequence length="241" mass="26572">MPRYVNFIRALMLAGLWVIVPQVFAQALAIVPIRQDLSSVHRSASFTLTNNADTPSVIQIRGYSWIQQGNNDTFVSTNKLSVSPPFATIPAGKSQTVRVLLREPAAKGEEAYRIIFDQIPERGVAKVQLAIRFTVPVFSLSTQPASPDVQWRIERQGEGMMLVAVNQGLKHSMLSNLSATTVSGERLKLTGPGMPYILAGNQQHWLISDPRHLLTTGSRIHVQNANTQNKSDQWVNVGPGH</sequence>
<dbReference type="Pfam" id="PF00345">
    <property type="entry name" value="PapD_N"/>
    <property type="match status" value="1"/>
</dbReference>
<name>A0A845SIP2_9GAMM</name>